<keyword evidence="2" id="KW-1185">Reference proteome</keyword>
<evidence type="ECO:0000313" key="1">
    <source>
        <dbReference type="EMBL" id="KFC13139.1"/>
    </source>
</evidence>
<name>A0A085ASE4_9ENTR</name>
<gene>
    <name evidence="1" type="ORF">GTGU_00161</name>
</gene>
<comment type="caution">
    <text evidence="1">The sequence shown here is derived from an EMBL/GenBank/DDBJ whole genome shotgun (WGS) entry which is preliminary data.</text>
</comment>
<reference evidence="2" key="1">
    <citation type="submission" date="2014-05" db="EMBL/GenBank/DDBJ databases">
        <title>ATOL: Assembling a taxonomically balanced genome-scale reconstruction of the evolutionary history of the Enterobacteriaceae.</title>
        <authorList>
            <person name="Plunkett G. III"/>
            <person name="Neeno-Eckwall E.C."/>
            <person name="Glasner J.D."/>
            <person name="Perna N.T."/>
        </authorList>
    </citation>
    <scope>NUCLEOTIDE SEQUENCE [LARGE SCALE GENOMIC DNA]</scope>
    <source>
        <strain evidence="2">ATCC 49490</strain>
    </source>
</reference>
<dbReference type="EMBL" id="JMTB01000010">
    <property type="protein sequence ID" value="KFC13139.1"/>
    <property type="molecule type" value="Genomic_DNA"/>
</dbReference>
<proteinExistence type="predicted"/>
<protein>
    <submittedName>
        <fullName evidence="1">Uncharacterized protein</fullName>
    </submittedName>
</protein>
<dbReference type="AlphaFoldDB" id="A0A085ASE4"/>
<dbReference type="eggNOG" id="ENOG502ZX8U">
    <property type="taxonomic scope" value="Bacteria"/>
</dbReference>
<dbReference type="RefSeq" id="WP_038153456.1">
    <property type="nucleotide sequence ID" value="NZ_JMTB01000010.1"/>
</dbReference>
<accession>A0A085ASE4</accession>
<evidence type="ECO:0000313" key="2">
    <source>
        <dbReference type="Proteomes" id="UP000028630"/>
    </source>
</evidence>
<organism evidence="1 2">
    <name type="scientific">Trabulsiella guamensis ATCC 49490</name>
    <dbReference type="NCBI Taxonomy" id="1005994"/>
    <lineage>
        <taxon>Bacteria</taxon>
        <taxon>Pseudomonadati</taxon>
        <taxon>Pseudomonadota</taxon>
        <taxon>Gammaproteobacteria</taxon>
        <taxon>Enterobacterales</taxon>
        <taxon>Enterobacteriaceae</taxon>
        <taxon>Trabulsiella</taxon>
    </lineage>
</organism>
<sequence length="71" mass="7666">MNISSEVISDFESCVTDSVIDSIAAVERNFALAQTRYGHDAAIKGLAMAFVISDCRRRGLEGEVVNSENAN</sequence>
<dbReference type="Proteomes" id="UP000028630">
    <property type="component" value="Unassembled WGS sequence"/>
</dbReference>